<evidence type="ECO:0000256" key="6">
    <source>
        <dbReference type="ARBA" id="ARBA00022840"/>
    </source>
</evidence>
<dbReference type="GO" id="GO:0004674">
    <property type="term" value="F:protein serine/threonine kinase activity"/>
    <property type="evidence" value="ECO:0007669"/>
    <property type="project" value="UniProtKB-KW"/>
</dbReference>
<feature type="compositionally biased region" description="Low complexity" evidence="9">
    <location>
        <begin position="325"/>
        <end position="340"/>
    </location>
</feature>
<dbReference type="EC" id="2.7.11.1" evidence="1"/>
<feature type="region of interest" description="Disordered" evidence="9">
    <location>
        <begin position="325"/>
        <end position="384"/>
    </location>
</feature>
<dbReference type="Gene3D" id="3.30.200.20">
    <property type="entry name" value="Phosphorylase Kinase, domain 1"/>
    <property type="match status" value="1"/>
</dbReference>
<gene>
    <name evidence="11" type="ORF">DCAF_LOCUS1153</name>
</gene>
<feature type="region of interest" description="Disordered" evidence="9">
    <location>
        <begin position="1"/>
        <end position="54"/>
    </location>
</feature>
<dbReference type="EMBL" id="CAWUPB010000127">
    <property type="protein sequence ID" value="CAK7323524.1"/>
    <property type="molecule type" value="Genomic_DNA"/>
</dbReference>
<dbReference type="Gene3D" id="1.10.1410.10">
    <property type="match status" value="1"/>
</dbReference>
<keyword evidence="5" id="KW-0418">Kinase</keyword>
<dbReference type="FunFam" id="1.10.510.10:FF:000046">
    <property type="entry name" value="probable serine/threonine-protein kinase WNK9"/>
    <property type="match status" value="1"/>
</dbReference>
<dbReference type="Pfam" id="PF26180">
    <property type="entry name" value="PAP-OAS1"/>
    <property type="match status" value="2"/>
</dbReference>
<evidence type="ECO:0000256" key="7">
    <source>
        <dbReference type="ARBA" id="ARBA00047899"/>
    </source>
</evidence>
<dbReference type="Gene3D" id="3.30.460.10">
    <property type="entry name" value="Beta Polymerase, domain 2"/>
    <property type="match status" value="1"/>
</dbReference>
<dbReference type="Pfam" id="PF00069">
    <property type="entry name" value="Pkinase"/>
    <property type="match status" value="1"/>
</dbReference>
<sequence>MGDLQVCDFPTENGHHHHHHHHHDHDHQHRLLGSGQDPLSPSSSNPDPGSIGEENWERAEEVTREIVHRIHPTVESNFKRKQVIDYVQGLIKSSLGSEVFPYGSVPLKTYLPDGDIDLTTISSPAVEDALVSDVHAVLRREELNDDALYEVKDVHCIDAEKLTFAIPLIVQVDRLVGKTHLFKRSIILIKAWCYYESRILGAHHAKPPENGSSELLLSDEFLKDCVDRFSVPSRKPEMNSRPFPQKHLNIVDPLKENNNLGRSVNRGNFFRIRSAFKYGARKLGRILLLPRERIADELKTFFANTLDRHGSEYWSDVQNSELASGARSSDNSLSLSSHSDTCSEDDIRLKSTGGSDNDTLFSEKSDHAPQFHLPGLSGENGKIKNGVSSGEMLTNFGADDEMSCTVRPEPKQNHFVSISVCSCTKHEEIASSASTIPIPADSVSENLSPTLGGKDFSGIPGNSQSWKSLLGLRGDHNGHLESLAYSQYCHMYAISAPIPPCPSMFPQSEDKNRWETVRQSLQLKRNGHSQMNGNHVLGTQFYCVNPGAPFRVATNLEEKKKRRGTGTYIPNMSYQSSRVDRLSLGRGRTQALANHGQLHKQAHENGLPTTLQEKNLSERGHDLSEAEYPHLVNGKPMPLDAHHSYPSVWGSSNANGSSRASLKTDFGSQGLHYLEGPFFTSDLCTPYSGASATSPVPSVADDPESILENEQDRAQLYSQLKTAPAGNRTRVCTVAGYYSTTRPLNDDMTNKLTYCLNKMEAALVPKQVEAHALDETKADHGYAETDPTGRYGRFEEVLGKGAMKTVYKAIDEFLGIEVAWNQVKLNKVLCSPDDLQRLYSEVHLLSTLSHDSIIKFYTSWIDVRRKTFNFITEMFTSGTLREYRKKYNRVNIRAIKKWARQILEGIVYLHGHDPPVIHRDLKCDNIFVNGHLGQVKIGDLGLAAILRGSQSAHSVIGTPEFMAPELYEEDYNELVDVYSFGMCVLEMLTAEYPYSECSNPAQIYKKVTSGKLPAVFYRIQDLEAQRFIGKCLVTASKRLSAKELLLDPFLASDEAEPLNVPRFRNQKPFLNDREIEKLQLNDHPPRTDMTITGKLNPEDDTIFLKVQIANEDGTPRNIFFPFDILHDTPIDVAMEMVKELEIHDWEPFEIADMIDGAISALLPNWKKWDLPHFESRHIFDYREDDGHNHPFHSSSSCSSSPASLSGLMPHLIQDDLFDDTSSQSSSHSGSYSCLNYVCGDEHKFDLSSTRRDKHQITRTQNSTRFCPRDNSNSNIGEVLAANAYNNCKVLLESQSRTSSSKSKRMMDSRRLTRNRSFVDIRSQFLHRSLVEEVHKRRLSKTVGDVEHVGFQAPTEFRPSSADRSSAVLGLSHDLVSGRTIELAVLDWQWQVKYGDFILFTAVDVSDQVNGVNCV</sequence>
<keyword evidence="3" id="KW-0808">Transferase</keyword>
<dbReference type="SUPFAM" id="SSF81301">
    <property type="entry name" value="Nucleotidyltransferase"/>
    <property type="match status" value="1"/>
</dbReference>
<evidence type="ECO:0000259" key="10">
    <source>
        <dbReference type="PROSITE" id="PS50011"/>
    </source>
</evidence>
<dbReference type="FunFam" id="3.30.200.20:FF:000075">
    <property type="entry name" value="Probable serine/threonine-protein kinase WNK1"/>
    <property type="match status" value="1"/>
</dbReference>
<dbReference type="InterPro" id="IPR000719">
    <property type="entry name" value="Prot_kinase_dom"/>
</dbReference>
<evidence type="ECO:0000256" key="5">
    <source>
        <dbReference type="ARBA" id="ARBA00022777"/>
    </source>
</evidence>
<feature type="compositionally biased region" description="Low complexity" evidence="9">
    <location>
        <begin position="38"/>
        <end position="50"/>
    </location>
</feature>
<keyword evidence="2" id="KW-0723">Serine/threonine-protein kinase</keyword>
<evidence type="ECO:0000313" key="11">
    <source>
        <dbReference type="EMBL" id="CAK7323524.1"/>
    </source>
</evidence>
<comment type="catalytic activity">
    <reaction evidence="8">
        <text>L-seryl-[protein] + ATP = O-phospho-L-seryl-[protein] + ADP + H(+)</text>
        <dbReference type="Rhea" id="RHEA:17989"/>
        <dbReference type="Rhea" id="RHEA-COMP:9863"/>
        <dbReference type="Rhea" id="RHEA-COMP:11604"/>
        <dbReference type="ChEBI" id="CHEBI:15378"/>
        <dbReference type="ChEBI" id="CHEBI:29999"/>
        <dbReference type="ChEBI" id="CHEBI:30616"/>
        <dbReference type="ChEBI" id="CHEBI:83421"/>
        <dbReference type="ChEBI" id="CHEBI:456216"/>
        <dbReference type="EC" id="2.7.11.1"/>
    </reaction>
</comment>
<comment type="catalytic activity">
    <reaction evidence="7">
        <text>L-threonyl-[protein] + ATP = O-phospho-L-threonyl-[protein] + ADP + H(+)</text>
        <dbReference type="Rhea" id="RHEA:46608"/>
        <dbReference type="Rhea" id="RHEA-COMP:11060"/>
        <dbReference type="Rhea" id="RHEA-COMP:11605"/>
        <dbReference type="ChEBI" id="CHEBI:15378"/>
        <dbReference type="ChEBI" id="CHEBI:30013"/>
        <dbReference type="ChEBI" id="CHEBI:30616"/>
        <dbReference type="ChEBI" id="CHEBI:61977"/>
        <dbReference type="ChEBI" id="CHEBI:456216"/>
        <dbReference type="EC" id="2.7.11.1"/>
    </reaction>
</comment>
<name>A0AAV1QR85_9ROSI</name>
<dbReference type="Proteomes" id="UP001314170">
    <property type="component" value="Unassembled WGS sequence"/>
</dbReference>
<accession>A0AAV1QR85</accession>
<dbReference type="Gene3D" id="1.10.510.10">
    <property type="entry name" value="Transferase(Phosphotransferase) domain 1"/>
    <property type="match status" value="1"/>
</dbReference>
<dbReference type="InterPro" id="IPR050588">
    <property type="entry name" value="WNK_Ser-Thr_kinase"/>
</dbReference>
<dbReference type="InterPro" id="IPR058920">
    <property type="entry name" value="PAP-OAS1-bd-rel"/>
</dbReference>
<proteinExistence type="predicted"/>
<keyword evidence="12" id="KW-1185">Reference proteome</keyword>
<dbReference type="SUPFAM" id="SSF56112">
    <property type="entry name" value="Protein kinase-like (PK-like)"/>
    <property type="match status" value="1"/>
</dbReference>
<dbReference type="PANTHER" id="PTHR13902">
    <property type="entry name" value="SERINE/THREONINE-PROTEIN KINASE WNK WITH NO LYSINE -RELATED"/>
    <property type="match status" value="1"/>
</dbReference>
<evidence type="ECO:0000256" key="2">
    <source>
        <dbReference type="ARBA" id="ARBA00022527"/>
    </source>
</evidence>
<organism evidence="11 12">
    <name type="scientific">Dovyalis caffra</name>
    <dbReference type="NCBI Taxonomy" id="77055"/>
    <lineage>
        <taxon>Eukaryota</taxon>
        <taxon>Viridiplantae</taxon>
        <taxon>Streptophyta</taxon>
        <taxon>Embryophyta</taxon>
        <taxon>Tracheophyta</taxon>
        <taxon>Spermatophyta</taxon>
        <taxon>Magnoliopsida</taxon>
        <taxon>eudicotyledons</taxon>
        <taxon>Gunneridae</taxon>
        <taxon>Pentapetalae</taxon>
        <taxon>rosids</taxon>
        <taxon>fabids</taxon>
        <taxon>Malpighiales</taxon>
        <taxon>Salicaceae</taxon>
        <taxon>Flacourtieae</taxon>
        <taxon>Dovyalis</taxon>
    </lineage>
</organism>
<evidence type="ECO:0000256" key="8">
    <source>
        <dbReference type="ARBA" id="ARBA00048679"/>
    </source>
</evidence>
<evidence type="ECO:0000256" key="1">
    <source>
        <dbReference type="ARBA" id="ARBA00012513"/>
    </source>
</evidence>
<dbReference type="SMART" id="SM00220">
    <property type="entry name" value="S_TKc"/>
    <property type="match status" value="1"/>
</dbReference>
<evidence type="ECO:0000313" key="12">
    <source>
        <dbReference type="Proteomes" id="UP001314170"/>
    </source>
</evidence>
<dbReference type="GO" id="GO:0005524">
    <property type="term" value="F:ATP binding"/>
    <property type="evidence" value="ECO:0007669"/>
    <property type="project" value="UniProtKB-KW"/>
</dbReference>
<evidence type="ECO:0000256" key="4">
    <source>
        <dbReference type="ARBA" id="ARBA00022741"/>
    </source>
</evidence>
<dbReference type="SUPFAM" id="SSF81631">
    <property type="entry name" value="PAP/OAS1 substrate-binding domain"/>
    <property type="match status" value="1"/>
</dbReference>
<dbReference type="InterPro" id="IPR011009">
    <property type="entry name" value="Kinase-like_dom_sf"/>
</dbReference>
<comment type="caution">
    <text evidence="11">The sequence shown here is derived from an EMBL/GenBank/DDBJ whole genome shotgun (WGS) entry which is preliminary data.</text>
</comment>
<evidence type="ECO:0000256" key="9">
    <source>
        <dbReference type="SAM" id="MobiDB-lite"/>
    </source>
</evidence>
<dbReference type="PROSITE" id="PS00108">
    <property type="entry name" value="PROTEIN_KINASE_ST"/>
    <property type="match status" value="1"/>
</dbReference>
<dbReference type="CDD" id="cd13983">
    <property type="entry name" value="STKc_WNK"/>
    <property type="match status" value="1"/>
</dbReference>
<evidence type="ECO:0000256" key="3">
    <source>
        <dbReference type="ARBA" id="ARBA00022679"/>
    </source>
</evidence>
<dbReference type="InterPro" id="IPR043519">
    <property type="entry name" value="NT_sf"/>
</dbReference>
<keyword evidence="6" id="KW-0067">ATP-binding</keyword>
<keyword evidence="4" id="KW-0547">Nucleotide-binding</keyword>
<dbReference type="InterPro" id="IPR008271">
    <property type="entry name" value="Ser/Thr_kinase_AS"/>
</dbReference>
<reference evidence="11 12" key="1">
    <citation type="submission" date="2024-01" db="EMBL/GenBank/DDBJ databases">
        <authorList>
            <person name="Waweru B."/>
        </authorList>
    </citation>
    <scope>NUCLEOTIDE SEQUENCE [LARGE SCALE GENOMIC DNA]</scope>
</reference>
<feature type="compositionally biased region" description="Basic residues" evidence="9">
    <location>
        <begin position="15"/>
        <end position="30"/>
    </location>
</feature>
<feature type="domain" description="Protein kinase" evidence="10">
    <location>
        <begin position="792"/>
        <end position="1050"/>
    </location>
</feature>
<protein>
    <recommendedName>
        <fullName evidence="1">non-specific serine/threonine protein kinase</fullName>
        <ecNumber evidence="1">2.7.11.1</ecNumber>
    </recommendedName>
</protein>
<dbReference type="PROSITE" id="PS50011">
    <property type="entry name" value="PROTEIN_KINASE_DOM"/>
    <property type="match status" value="1"/>
</dbReference>